<sequence>MKEAMGEQVRRDLSMVCVFETALSTCYIWPNLGIDHSVLGAVIIICGLYVVLWGKGKELRRIAQLMPSRSSKEEPEQIQISARPSVESASIFAPTFFTMVDSDTNTNTNVNNNVSDQGLPVSHESRLEEGKEGETGKLGV</sequence>
<proteinExistence type="predicted"/>
<keyword evidence="2" id="KW-0812">Transmembrane</keyword>
<protein>
    <recommendedName>
        <fullName evidence="5">WAT1-related protein</fullName>
    </recommendedName>
</protein>
<evidence type="ECO:0008006" key="5">
    <source>
        <dbReference type="Google" id="ProtNLM"/>
    </source>
</evidence>
<name>A0AA88S5E5_9ASTE</name>
<evidence type="ECO:0000313" key="4">
    <source>
        <dbReference type="Proteomes" id="UP001187471"/>
    </source>
</evidence>
<feature type="transmembrane region" description="Helical" evidence="2">
    <location>
        <begin position="36"/>
        <end position="54"/>
    </location>
</feature>
<accession>A0AA88S5E5</accession>
<evidence type="ECO:0000313" key="3">
    <source>
        <dbReference type="EMBL" id="KAK2996042.1"/>
    </source>
</evidence>
<feature type="region of interest" description="Disordered" evidence="1">
    <location>
        <begin position="104"/>
        <end position="140"/>
    </location>
</feature>
<keyword evidence="2" id="KW-1133">Transmembrane helix</keyword>
<feature type="compositionally biased region" description="Low complexity" evidence="1">
    <location>
        <begin position="104"/>
        <end position="116"/>
    </location>
</feature>
<feature type="compositionally biased region" description="Basic and acidic residues" evidence="1">
    <location>
        <begin position="123"/>
        <end position="140"/>
    </location>
</feature>
<keyword evidence="4" id="KW-1185">Reference proteome</keyword>
<evidence type="ECO:0000256" key="2">
    <source>
        <dbReference type="SAM" id="Phobius"/>
    </source>
</evidence>
<dbReference type="AlphaFoldDB" id="A0AA88S5E5"/>
<feature type="transmembrane region" description="Helical" evidence="2">
    <location>
        <begin position="12"/>
        <end position="30"/>
    </location>
</feature>
<dbReference type="Proteomes" id="UP001187471">
    <property type="component" value="Unassembled WGS sequence"/>
</dbReference>
<gene>
    <name evidence="3" type="ORF">RJ640_002661</name>
</gene>
<organism evidence="3 4">
    <name type="scientific">Escallonia rubra</name>
    <dbReference type="NCBI Taxonomy" id="112253"/>
    <lineage>
        <taxon>Eukaryota</taxon>
        <taxon>Viridiplantae</taxon>
        <taxon>Streptophyta</taxon>
        <taxon>Embryophyta</taxon>
        <taxon>Tracheophyta</taxon>
        <taxon>Spermatophyta</taxon>
        <taxon>Magnoliopsida</taxon>
        <taxon>eudicotyledons</taxon>
        <taxon>Gunneridae</taxon>
        <taxon>Pentapetalae</taxon>
        <taxon>asterids</taxon>
        <taxon>campanulids</taxon>
        <taxon>Escalloniales</taxon>
        <taxon>Escalloniaceae</taxon>
        <taxon>Escallonia</taxon>
    </lineage>
</organism>
<comment type="caution">
    <text evidence="3">The sequence shown here is derived from an EMBL/GenBank/DDBJ whole genome shotgun (WGS) entry which is preliminary data.</text>
</comment>
<reference evidence="3" key="1">
    <citation type="submission" date="2022-12" db="EMBL/GenBank/DDBJ databases">
        <title>Draft genome assemblies for two species of Escallonia (Escalloniales).</title>
        <authorList>
            <person name="Chanderbali A."/>
            <person name="Dervinis C."/>
            <person name="Anghel I."/>
            <person name="Soltis D."/>
            <person name="Soltis P."/>
            <person name="Zapata F."/>
        </authorList>
    </citation>
    <scope>NUCLEOTIDE SEQUENCE</scope>
    <source>
        <strain evidence="3">UCBG92.1500</strain>
        <tissue evidence="3">Leaf</tissue>
    </source>
</reference>
<evidence type="ECO:0000256" key="1">
    <source>
        <dbReference type="SAM" id="MobiDB-lite"/>
    </source>
</evidence>
<dbReference type="EMBL" id="JAVXUO010000020">
    <property type="protein sequence ID" value="KAK2996042.1"/>
    <property type="molecule type" value="Genomic_DNA"/>
</dbReference>
<keyword evidence="2" id="KW-0472">Membrane</keyword>